<dbReference type="RefSeq" id="WP_173032906.1">
    <property type="nucleotide sequence ID" value="NZ_AP022870.1"/>
</dbReference>
<keyword evidence="2 3" id="KW-0472">Membrane</keyword>
<evidence type="ECO:0000313" key="5">
    <source>
        <dbReference type="Proteomes" id="UP000502508"/>
    </source>
</evidence>
<evidence type="ECO:0000256" key="1">
    <source>
        <dbReference type="ARBA" id="ARBA00004370"/>
    </source>
</evidence>
<reference evidence="4 5" key="1">
    <citation type="submission" date="2020-03" db="EMBL/GenBank/DDBJ databases">
        <title>Whole genome shotgun sequence of Phytohabitans flavus NBRC 107702.</title>
        <authorList>
            <person name="Komaki H."/>
            <person name="Tamura T."/>
        </authorList>
    </citation>
    <scope>NUCLEOTIDE SEQUENCE [LARGE SCALE GENOMIC DNA]</scope>
    <source>
        <strain evidence="4 5">NBRC 107702</strain>
    </source>
</reference>
<dbReference type="GO" id="GO:0016020">
    <property type="term" value="C:membrane"/>
    <property type="evidence" value="ECO:0007669"/>
    <property type="project" value="UniProtKB-SubCell"/>
</dbReference>
<reference evidence="4 5" key="2">
    <citation type="submission" date="2020-03" db="EMBL/GenBank/DDBJ databases">
        <authorList>
            <person name="Ichikawa N."/>
            <person name="Kimura A."/>
            <person name="Kitahashi Y."/>
            <person name="Uohara A."/>
        </authorList>
    </citation>
    <scope>NUCLEOTIDE SEQUENCE [LARGE SCALE GENOMIC DNA]</scope>
    <source>
        <strain evidence="4 5">NBRC 107702</strain>
    </source>
</reference>
<evidence type="ECO:0008006" key="6">
    <source>
        <dbReference type="Google" id="ProtNLM"/>
    </source>
</evidence>
<keyword evidence="5" id="KW-1185">Reference proteome</keyword>
<gene>
    <name evidence="4" type="ORF">Pflav_001730</name>
</gene>
<dbReference type="AlphaFoldDB" id="A0A6F8XIY1"/>
<evidence type="ECO:0000313" key="4">
    <source>
        <dbReference type="EMBL" id="BCB73763.1"/>
    </source>
</evidence>
<dbReference type="Proteomes" id="UP000502508">
    <property type="component" value="Chromosome"/>
</dbReference>
<organism evidence="4 5">
    <name type="scientific">Phytohabitans flavus</name>
    <dbReference type="NCBI Taxonomy" id="1076124"/>
    <lineage>
        <taxon>Bacteria</taxon>
        <taxon>Bacillati</taxon>
        <taxon>Actinomycetota</taxon>
        <taxon>Actinomycetes</taxon>
        <taxon>Micromonosporales</taxon>
        <taxon>Micromonosporaceae</taxon>
    </lineage>
</organism>
<dbReference type="EMBL" id="AP022870">
    <property type="protein sequence ID" value="BCB73763.1"/>
    <property type="molecule type" value="Genomic_DNA"/>
</dbReference>
<dbReference type="PANTHER" id="PTHR37042">
    <property type="entry name" value="OUTER MEMBRANE PROTEIN RV1973"/>
    <property type="match status" value="1"/>
</dbReference>
<name>A0A6F8XIY1_9ACTN</name>
<dbReference type="KEGG" id="pfla:Pflav_001730"/>
<evidence type="ECO:0000256" key="3">
    <source>
        <dbReference type="SAM" id="Phobius"/>
    </source>
</evidence>
<accession>A0A6F8XIY1</accession>
<dbReference type="PANTHER" id="PTHR37042:SF4">
    <property type="entry name" value="OUTER MEMBRANE PROTEIN RV1973"/>
    <property type="match status" value="1"/>
</dbReference>
<feature type="transmembrane region" description="Helical" evidence="3">
    <location>
        <begin position="61"/>
        <end position="82"/>
    </location>
</feature>
<protein>
    <recommendedName>
        <fullName evidence="6">Mce-associated membrane protein</fullName>
    </recommendedName>
</protein>
<sequence>MPTREERTLKLVKGSGGTVTRRRAVVRRVPRVEEDPVELLGRLDEEPVLDSPPQRPSRPQWIVFVACAVVALALAAAVLGGYRWYGDRALDKAHEAALAAARQTAVNFVSVSASSVDRDLQRIVAGATGEFKDEFVRGQAQVRAAIVENKVESTGTVLRAGLVSGDRRSAVVLVAVDATVKNAKAPEGRPSHYRIQVDVTRDGDAWRVARLQFVG</sequence>
<keyword evidence="3" id="KW-0812">Transmembrane</keyword>
<keyword evidence="3" id="KW-1133">Transmembrane helix</keyword>
<comment type="subcellular location">
    <subcellularLocation>
        <location evidence="1">Membrane</location>
    </subcellularLocation>
</comment>
<evidence type="ECO:0000256" key="2">
    <source>
        <dbReference type="ARBA" id="ARBA00023136"/>
    </source>
</evidence>
<proteinExistence type="predicted"/>